<evidence type="ECO:0000313" key="2">
    <source>
        <dbReference type="EMBL" id="KAF9612735.1"/>
    </source>
</evidence>
<dbReference type="InterPro" id="IPR036397">
    <property type="entry name" value="RNaseH_sf"/>
</dbReference>
<dbReference type="InterPro" id="IPR053151">
    <property type="entry name" value="RNase_H-like"/>
</dbReference>
<dbReference type="OrthoDB" id="1001083at2759"/>
<protein>
    <recommendedName>
        <fullName evidence="1">RNase H type-1 domain-containing protein</fullName>
    </recommendedName>
</protein>
<reference evidence="2 3" key="1">
    <citation type="submission" date="2020-10" db="EMBL/GenBank/DDBJ databases">
        <title>The Coptis chinensis genome and diversification of protoberbering-type alkaloids.</title>
        <authorList>
            <person name="Wang B."/>
            <person name="Shu S."/>
            <person name="Song C."/>
            <person name="Liu Y."/>
        </authorList>
    </citation>
    <scope>NUCLEOTIDE SEQUENCE [LARGE SCALE GENOMIC DNA]</scope>
    <source>
        <strain evidence="2">HL-2020</strain>
        <tissue evidence="2">Leaf</tissue>
    </source>
</reference>
<dbReference type="PANTHER" id="PTHR47723:SF19">
    <property type="entry name" value="POLYNUCLEOTIDYL TRANSFERASE, RIBONUCLEASE H-LIKE SUPERFAMILY PROTEIN"/>
    <property type="match status" value="1"/>
</dbReference>
<keyword evidence="3" id="KW-1185">Reference proteome</keyword>
<accession>A0A835I700</accession>
<dbReference type="Proteomes" id="UP000631114">
    <property type="component" value="Unassembled WGS sequence"/>
</dbReference>
<dbReference type="SUPFAM" id="SSF53098">
    <property type="entry name" value="Ribonuclease H-like"/>
    <property type="match status" value="1"/>
</dbReference>
<proteinExistence type="predicted"/>
<dbReference type="CDD" id="cd06222">
    <property type="entry name" value="RNase_H_like"/>
    <property type="match status" value="1"/>
</dbReference>
<dbReference type="AlphaFoldDB" id="A0A835I700"/>
<comment type="caution">
    <text evidence="2">The sequence shown here is derived from an EMBL/GenBank/DDBJ whole genome shotgun (WGS) entry which is preliminary data.</text>
</comment>
<dbReference type="Pfam" id="PF13456">
    <property type="entry name" value="RVT_3"/>
    <property type="match status" value="1"/>
</dbReference>
<dbReference type="EMBL" id="JADFTS010000003">
    <property type="protein sequence ID" value="KAF9612735.1"/>
    <property type="molecule type" value="Genomic_DNA"/>
</dbReference>
<dbReference type="Gene3D" id="3.30.420.10">
    <property type="entry name" value="Ribonuclease H-like superfamily/Ribonuclease H"/>
    <property type="match status" value="1"/>
</dbReference>
<dbReference type="InterPro" id="IPR012337">
    <property type="entry name" value="RNaseH-like_sf"/>
</dbReference>
<dbReference type="GO" id="GO:0004523">
    <property type="term" value="F:RNA-DNA hybrid ribonuclease activity"/>
    <property type="evidence" value="ECO:0007669"/>
    <property type="project" value="InterPro"/>
</dbReference>
<gene>
    <name evidence="2" type="ORF">IFM89_003745</name>
</gene>
<feature type="domain" description="RNase H type-1" evidence="1">
    <location>
        <begin position="52"/>
        <end position="130"/>
    </location>
</feature>
<dbReference type="InterPro" id="IPR044730">
    <property type="entry name" value="RNase_H-like_dom_plant"/>
</dbReference>
<name>A0A835I700_9MAGN</name>
<dbReference type="InterPro" id="IPR002156">
    <property type="entry name" value="RNaseH_domain"/>
</dbReference>
<organism evidence="2 3">
    <name type="scientific">Coptis chinensis</name>
    <dbReference type="NCBI Taxonomy" id="261450"/>
    <lineage>
        <taxon>Eukaryota</taxon>
        <taxon>Viridiplantae</taxon>
        <taxon>Streptophyta</taxon>
        <taxon>Embryophyta</taxon>
        <taxon>Tracheophyta</taxon>
        <taxon>Spermatophyta</taxon>
        <taxon>Magnoliopsida</taxon>
        <taxon>Ranunculales</taxon>
        <taxon>Ranunculaceae</taxon>
        <taxon>Coptidoideae</taxon>
        <taxon>Coptis</taxon>
    </lineage>
</organism>
<sequence>MQLYFQRNLTNVNESASLRILAARLGLKLNFKVPAPNWIKWASAEEGSHMLNTDGSVHDNGNGFGGIIRDSLGNVTLAYVGSSHKPSVLFLELLAIAKGLQYAKEKGISNLEVNLDSSGAINIIRGPSHSGPERNPDLRLKLTKCVAPKYATSVC</sequence>
<evidence type="ECO:0000259" key="1">
    <source>
        <dbReference type="Pfam" id="PF13456"/>
    </source>
</evidence>
<dbReference type="GO" id="GO:0003676">
    <property type="term" value="F:nucleic acid binding"/>
    <property type="evidence" value="ECO:0007669"/>
    <property type="project" value="InterPro"/>
</dbReference>
<evidence type="ECO:0000313" key="3">
    <source>
        <dbReference type="Proteomes" id="UP000631114"/>
    </source>
</evidence>
<dbReference type="PANTHER" id="PTHR47723">
    <property type="entry name" value="OS05G0353850 PROTEIN"/>
    <property type="match status" value="1"/>
</dbReference>